<dbReference type="WBParaSite" id="L893_g13876.t1">
    <property type="protein sequence ID" value="L893_g13876.t1"/>
    <property type="gene ID" value="L893_g13876"/>
</dbReference>
<evidence type="ECO:0000313" key="1">
    <source>
        <dbReference type="Proteomes" id="UP000095287"/>
    </source>
</evidence>
<reference evidence="2" key="1">
    <citation type="submission" date="2016-11" db="UniProtKB">
        <authorList>
            <consortium name="WormBaseParasite"/>
        </authorList>
    </citation>
    <scope>IDENTIFICATION</scope>
</reference>
<name>A0A1I7Y8R3_9BILA</name>
<protein>
    <submittedName>
        <fullName evidence="2">Cytospin-A</fullName>
    </submittedName>
</protein>
<sequence length="227" mass="22701">SPSPKSGYADVGATASGAGVGINLASKASMMGNFQQKRNCSAYMEAGGAKSVCGGIRTTAAPGAVGDQQGRAGPMPPLPGSVAGAQVGNFHQKQNCSAYLSVGGSGAGNHSAAIPLRKNWSLDKGSGSSGGDEQEGAVKAGSTLPLTGSAAGGQLGNFYQKQNSSAYLSVGTAGAGSQPVTTPPRKKWQIENGKIKYFPTGFVSGSISRAKANVTSGYLVLDLKKKS</sequence>
<keyword evidence="1" id="KW-1185">Reference proteome</keyword>
<organism evidence="1 2">
    <name type="scientific">Steinernema glaseri</name>
    <dbReference type="NCBI Taxonomy" id="37863"/>
    <lineage>
        <taxon>Eukaryota</taxon>
        <taxon>Metazoa</taxon>
        <taxon>Ecdysozoa</taxon>
        <taxon>Nematoda</taxon>
        <taxon>Chromadorea</taxon>
        <taxon>Rhabditida</taxon>
        <taxon>Tylenchina</taxon>
        <taxon>Panagrolaimomorpha</taxon>
        <taxon>Strongyloidoidea</taxon>
        <taxon>Steinernematidae</taxon>
        <taxon>Steinernema</taxon>
    </lineage>
</organism>
<dbReference type="AlphaFoldDB" id="A0A1I7Y8R3"/>
<dbReference type="Proteomes" id="UP000095287">
    <property type="component" value="Unplaced"/>
</dbReference>
<proteinExistence type="predicted"/>
<evidence type="ECO:0000313" key="2">
    <source>
        <dbReference type="WBParaSite" id="L893_g13876.t1"/>
    </source>
</evidence>
<accession>A0A1I7Y8R3</accession>